<dbReference type="Proteomes" id="UP000196573">
    <property type="component" value="Unassembled WGS sequence"/>
</dbReference>
<keyword evidence="3" id="KW-1185">Reference proteome</keyword>
<name>A0A1X7ADU8_9GAMM</name>
<organism evidence="2 3">
    <name type="scientific">Parendozoicomonas haliclonae</name>
    <dbReference type="NCBI Taxonomy" id="1960125"/>
    <lineage>
        <taxon>Bacteria</taxon>
        <taxon>Pseudomonadati</taxon>
        <taxon>Pseudomonadota</taxon>
        <taxon>Gammaproteobacteria</taxon>
        <taxon>Oceanospirillales</taxon>
        <taxon>Endozoicomonadaceae</taxon>
        <taxon>Parendozoicomonas</taxon>
    </lineage>
</organism>
<protein>
    <submittedName>
        <fullName evidence="2">Uncharacterized protein</fullName>
    </submittedName>
</protein>
<feature type="compositionally biased region" description="Low complexity" evidence="1">
    <location>
        <begin position="63"/>
        <end position="74"/>
    </location>
</feature>
<gene>
    <name evidence="2" type="ORF">EHSB41UT_00177</name>
</gene>
<dbReference type="RefSeq" id="WP_087105976.1">
    <property type="nucleotide sequence ID" value="NZ_CBCSCN010000012.1"/>
</dbReference>
<evidence type="ECO:0000313" key="2">
    <source>
        <dbReference type="EMBL" id="SMA32665.1"/>
    </source>
</evidence>
<evidence type="ECO:0000256" key="1">
    <source>
        <dbReference type="SAM" id="MobiDB-lite"/>
    </source>
</evidence>
<reference evidence="2 3" key="1">
    <citation type="submission" date="2017-03" db="EMBL/GenBank/DDBJ databases">
        <authorList>
            <person name="Afonso C.L."/>
            <person name="Miller P.J."/>
            <person name="Scott M.A."/>
            <person name="Spackman E."/>
            <person name="Goraichik I."/>
            <person name="Dimitrov K.M."/>
            <person name="Suarez D.L."/>
            <person name="Swayne D.E."/>
        </authorList>
    </citation>
    <scope>NUCLEOTIDE SEQUENCE [LARGE SCALE GENOMIC DNA]</scope>
    <source>
        <strain evidence="2">SB41UT1</strain>
    </source>
</reference>
<dbReference type="AlphaFoldDB" id="A0A1X7ADU8"/>
<accession>A0A1X7ADU8</accession>
<feature type="compositionally biased region" description="Acidic residues" evidence="1">
    <location>
        <begin position="76"/>
        <end position="85"/>
    </location>
</feature>
<evidence type="ECO:0000313" key="3">
    <source>
        <dbReference type="Proteomes" id="UP000196573"/>
    </source>
</evidence>
<feature type="region of interest" description="Disordered" evidence="1">
    <location>
        <begin position="57"/>
        <end position="101"/>
    </location>
</feature>
<dbReference type="EMBL" id="FWPT01000001">
    <property type="protein sequence ID" value="SMA32665.1"/>
    <property type="molecule type" value="Genomic_DNA"/>
</dbReference>
<sequence>MKINSNGHWQKLFSPETTLGKALHRSKDSYISVVTSIKQLFTSLINLFRKDISERDIKPHDAGTSSLSSGSQTSVYDDDTDDWGDAPETPGRVIPSESFGFQYPPTDLAGEPDGLPPEVESVTPQAAELVIPQAKAQPKPKVKTEPAFETPWMDRAPEFTSLDKVKARASEIEYQPMEYVHDEVMEEIYGAPQNVTFNDCGTVPLEEAYGIVTAETMAAMNPLSVHIQRAKSGNPPVEILVGGKPVSLGWEQFVTSGGSKTVVILNTEKEGSYALAIPSANTTVNEWNMALDEVGHCHQFRKKGLLTHPMTRLVDVTFDGKKIPAILMRPFQSLDGQVLDIKKNDLPDDTLLKGASLELTPAAANSEEELKDIVGGVIRDAAVFSTFGRTFTRETCNFCMKDGELRLFPFDTQGGYEEEDEQAVLDKMSNYVSGQLLCLLTRGQPDEKISPFMKYLKQNPESFDKMFHNWVIEETNR</sequence>
<proteinExistence type="predicted"/>